<comment type="similarity">
    <text evidence="2">Belongs to the cytochrome ubiquinol oxidase subunit 2 family.</text>
</comment>
<dbReference type="PANTHER" id="PTHR43141">
    <property type="entry name" value="CYTOCHROME BD2 SUBUNIT II"/>
    <property type="match status" value="1"/>
</dbReference>
<keyword evidence="3" id="KW-0813">Transport</keyword>
<dbReference type="AlphaFoldDB" id="A0AA37UUY0"/>
<evidence type="ECO:0000256" key="8">
    <source>
        <dbReference type="ARBA" id="ARBA00022982"/>
    </source>
</evidence>
<dbReference type="GO" id="GO:0019646">
    <property type="term" value="P:aerobic electron transport chain"/>
    <property type="evidence" value="ECO:0007669"/>
    <property type="project" value="TreeGrafter"/>
</dbReference>
<organism evidence="13 14">
    <name type="scientific">Litorihabitans aurantiacus</name>
    <dbReference type="NCBI Taxonomy" id="1930061"/>
    <lineage>
        <taxon>Bacteria</taxon>
        <taxon>Bacillati</taxon>
        <taxon>Actinomycetota</taxon>
        <taxon>Actinomycetes</taxon>
        <taxon>Micrococcales</taxon>
        <taxon>Beutenbergiaceae</taxon>
        <taxon>Litorihabitans</taxon>
    </lineage>
</organism>
<feature type="transmembrane region" description="Helical" evidence="12">
    <location>
        <begin position="99"/>
        <end position="118"/>
    </location>
</feature>
<feature type="transmembrane region" description="Helical" evidence="12">
    <location>
        <begin position="24"/>
        <end position="44"/>
    </location>
</feature>
<comment type="subcellular location">
    <subcellularLocation>
        <location evidence="1">Cell membrane</location>
        <topology evidence="1">Multi-pass membrane protein</topology>
    </subcellularLocation>
</comment>
<evidence type="ECO:0000256" key="1">
    <source>
        <dbReference type="ARBA" id="ARBA00004651"/>
    </source>
</evidence>
<evidence type="ECO:0000256" key="7">
    <source>
        <dbReference type="ARBA" id="ARBA00022723"/>
    </source>
</evidence>
<evidence type="ECO:0000256" key="9">
    <source>
        <dbReference type="ARBA" id="ARBA00022989"/>
    </source>
</evidence>
<dbReference type="GO" id="GO:0016682">
    <property type="term" value="F:oxidoreductase activity, acting on diphenols and related substances as donors, oxygen as acceptor"/>
    <property type="evidence" value="ECO:0007669"/>
    <property type="project" value="TreeGrafter"/>
</dbReference>
<evidence type="ECO:0000256" key="12">
    <source>
        <dbReference type="SAM" id="Phobius"/>
    </source>
</evidence>
<comment type="caution">
    <text evidence="13">The sequence shown here is derived from an EMBL/GenBank/DDBJ whole genome shotgun (WGS) entry which is preliminary data.</text>
</comment>
<name>A0AA37UUY0_9MICO</name>
<reference evidence="13" key="2">
    <citation type="submission" date="2023-02" db="EMBL/GenBank/DDBJ databases">
        <authorList>
            <person name="Sun Q."/>
            <person name="Mori K."/>
        </authorList>
    </citation>
    <scope>NUCLEOTIDE SEQUENCE</scope>
    <source>
        <strain evidence="13">NBRC 112290</strain>
    </source>
</reference>
<keyword evidence="14" id="KW-1185">Reference proteome</keyword>
<evidence type="ECO:0000256" key="10">
    <source>
        <dbReference type="ARBA" id="ARBA00023004"/>
    </source>
</evidence>
<dbReference type="Proteomes" id="UP001157161">
    <property type="component" value="Unassembled WGS sequence"/>
</dbReference>
<evidence type="ECO:0000313" key="14">
    <source>
        <dbReference type="Proteomes" id="UP001157161"/>
    </source>
</evidence>
<keyword evidence="6 12" id="KW-0812">Transmembrane</keyword>
<dbReference type="InterPro" id="IPR003317">
    <property type="entry name" value="Cyt-d_oxidase_su2"/>
</dbReference>
<reference evidence="13" key="1">
    <citation type="journal article" date="2014" name="Int. J. Syst. Evol. Microbiol.">
        <title>Complete genome sequence of Corynebacterium casei LMG S-19264T (=DSM 44701T), isolated from a smear-ripened cheese.</title>
        <authorList>
            <consortium name="US DOE Joint Genome Institute (JGI-PGF)"/>
            <person name="Walter F."/>
            <person name="Albersmeier A."/>
            <person name="Kalinowski J."/>
            <person name="Ruckert C."/>
        </authorList>
    </citation>
    <scope>NUCLEOTIDE SEQUENCE</scope>
    <source>
        <strain evidence="13">NBRC 112290</strain>
    </source>
</reference>
<evidence type="ECO:0000256" key="3">
    <source>
        <dbReference type="ARBA" id="ARBA00022448"/>
    </source>
</evidence>
<evidence type="ECO:0000256" key="4">
    <source>
        <dbReference type="ARBA" id="ARBA00022475"/>
    </source>
</evidence>
<dbReference type="GO" id="GO:0009055">
    <property type="term" value="F:electron transfer activity"/>
    <property type="evidence" value="ECO:0007669"/>
    <property type="project" value="TreeGrafter"/>
</dbReference>
<evidence type="ECO:0000256" key="6">
    <source>
        <dbReference type="ARBA" id="ARBA00022692"/>
    </source>
</evidence>
<accession>A0AA37UUY0</accession>
<keyword evidence="7" id="KW-0479">Metal-binding</keyword>
<proteinExistence type="inferred from homology"/>
<evidence type="ECO:0000256" key="11">
    <source>
        <dbReference type="ARBA" id="ARBA00023136"/>
    </source>
</evidence>
<dbReference type="GO" id="GO:0046872">
    <property type="term" value="F:metal ion binding"/>
    <property type="evidence" value="ECO:0007669"/>
    <property type="project" value="UniProtKB-KW"/>
</dbReference>
<keyword evidence="11 12" id="KW-0472">Membrane</keyword>
<feature type="transmembrane region" description="Helical" evidence="12">
    <location>
        <begin position="64"/>
        <end position="87"/>
    </location>
</feature>
<dbReference type="GO" id="GO:0070069">
    <property type="term" value="C:cytochrome complex"/>
    <property type="evidence" value="ECO:0007669"/>
    <property type="project" value="TreeGrafter"/>
</dbReference>
<keyword evidence="5" id="KW-0349">Heme</keyword>
<sequence length="144" mass="16024">MRGVSFEYRHKVDTPRWRETWDRCIEIGSWVPAFLWGVIFANLVRGVEISDMQYVGGLAAIFDPFALLGGLVTLSLFLTHGAVFLALKTAGDYQRRAMALAPRLAVPSALVTVVWAVWAQAAHARQGWTWGSWRSSSSRSPESS</sequence>
<evidence type="ECO:0000256" key="2">
    <source>
        <dbReference type="ARBA" id="ARBA00007543"/>
    </source>
</evidence>
<keyword evidence="9 12" id="KW-1133">Transmembrane helix</keyword>
<keyword evidence="10" id="KW-0408">Iron</keyword>
<dbReference type="Pfam" id="PF02322">
    <property type="entry name" value="Cyt_bd_oxida_II"/>
    <property type="match status" value="1"/>
</dbReference>
<keyword evidence="8" id="KW-0249">Electron transport</keyword>
<keyword evidence="4" id="KW-1003">Cell membrane</keyword>
<evidence type="ECO:0000256" key="5">
    <source>
        <dbReference type="ARBA" id="ARBA00022617"/>
    </source>
</evidence>
<gene>
    <name evidence="13" type="ORF">GCM10025875_08530</name>
</gene>
<dbReference type="GO" id="GO:0005886">
    <property type="term" value="C:plasma membrane"/>
    <property type="evidence" value="ECO:0007669"/>
    <property type="project" value="UniProtKB-SubCell"/>
</dbReference>
<evidence type="ECO:0000313" key="13">
    <source>
        <dbReference type="EMBL" id="GMA30861.1"/>
    </source>
</evidence>
<dbReference type="EMBL" id="BSUM01000001">
    <property type="protein sequence ID" value="GMA30861.1"/>
    <property type="molecule type" value="Genomic_DNA"/>
</dbReference>
<protein>
    <submittedName>
        <fullName evidence="13">Uncharacterized protein</fullName>
    </submittedName>
</protein>
<dbReference type="PANTHER" id="PTHR43141:SF5">
    <property type="entry name" value="CYTOCHROME BD-I UBIQUINOL OXIDASE SUBUNIT 2"/>
    <property type="match status" value="1"/>
</dbReference>